<proteinExistence type="predicted"/>
<organism evidence="1 2">
    <name type="scientific">Nocardioides fonticola</name>
    <dbReference type="NCBI Taxonomy" id="450363"/>
    <lineage>
        <taxon>Bacteria</taxon>
        <taxon>Bacillati</taxon>
        <taxon>Actinomycetota</taxon>
        <taxon>Actinomycetes</taxon>
        <taxon>Propionibacteriales</taxon>
        <taxon>Nocardioidaceae</taxon>
        <taxon>Nocardioides</taxon>
    </lineage>
</organism>
<sequence length="481" mass="52697">MSLSSRAEPARDLFARRLTYGVTPALRRDMAGYSSPTAWVEAQLDRAEPEYDLAATVPLWFVALRNTPALAQLLDSRGVRPRYQVGLDLVAQTLALRILSRHQLYEAMCDFWSNLLYIPVAEARSFAWRADFDSTVIRDHAFGRFPDMLAASVEHPAMATYLSNDLNAKGAINENLGRELLELHTVGRDAYDESDVRSMSRLLTGFTVTTGNTSQCGYDPNRHQTGKARVLGHTEANQNADGRAALARTLRHLALHEATARRIAQRLCTRFLEDSPPADLVRAVAASYRRSGGATAPMLRTLVKHPAFADARATKVLKPGDDLVRACRVLGLQPSGAVGSGAFIRQLVLMAQDVGQVSYAWPAPNGWPETDAPYLNPTRLLRSWEKHYLLAAPKVAATQQVQVPAKATQLPSSWPQTLASLADHQSRLLLGRAADRALVQACASALGRKANASYASADALTDLEYQLLRGTVLNQPAGIRR</sequence>
<keyword evidence="2" id="KW-1185">Reference proteome</keyword>
<evidence type="ECO:0000313" key="1">
    <source>
        <dbReference type="EMBL" id="GAA4126084.1"/>
    </source>
</evidence>
<comment type="caution">
    <text evidence="1">The sequence shown here is derived from an EMBL/GenBank/DDBJ whole genome shotgun (WGS) entry which is preliminary data.</text>
</comment>
<dbReference type="InterPro" id="IPR014917">
    <property type="entry name" value="DUF1800"/>
</dbReference>
<dbReference type="EMBL" id="BAAAZH010000028">
    <property type="protein sequence ID" value="GAA4126084.1"/>
    <property type="molecule type" value="Genomic_DNA"/>
</dbReference>
<protein>
    <submittedName>
        <fullName evidence="1">DUF1800 domain-containing protein</fullName>
    </submittedName>
</protein>
<evidence type="ECO:0000313" key="2">
    <source>
        <dbReference type="Proteomes" id="UP001501495"/>
    </source>
</evidence>
<dbReference type="Proteomes" id="UP001501495">
    <property type="component" value="Unassembled WGS sequence"/>
</dbReference>
<accession>A0ABP7XUI5</accession>
<dbReference type="RefSeq" id="WP_344734779.1">
    <property type="nucleotide sequence ID" value="NZ_BAAAZH010000028.1"/>
</dbReference>
<gene>
    <name evidence="1" type="ORF">GCM10022215_35170</name>
</gene>
<name>A0ABP7XUI5_9ACTN</name>
<dbReference type="Pfam" id="PF08811">
    <property type="entry name" value="DUF1800"/>
    <property type="match status" value="1"/>
</dbReference>
<reference evidence="2" key="1">
    <citation type="journal article" date="2019" name="Int. J. Syst. Evol. Microbiol.">
        <title>The Global Catalogue of Microorganisms (GCM) 10K type strain sequencing project: providing services to taxonomists for standard genome sequencing and annotation.</title>
        <authorList>
            <consortium name="The Broad Institute Genomics Platform"/>
            <consortium name="The Broad Institute Genome Sequencing Center for Infectious Disease"/>
            <person name="Wu L."/>
            <person name="Ma J."/>
        </authorList>
    </citation>
    <scope>NUCLEOTIDE SEQUENCE [LARGE SCALE GENOMIC DNA]</scope>
    <source>
        <strain evidence="2">JCM 16703</strain>
    </source>
</reference>